<protein>
    <recommendedName>
        <fullName evidence="1">Antitoxin SocA-like Panacea domain-containing protein</fullName>
    </recommendedName>
</protein>
<gene>
    <name evidence="2" type="ORF">BGC33_15045</name>
</gene>
<proteinExistence type="predicted"/>
<evidence type="ECO:0000259" key="1">
    <source>
        <dbReference type="Pfam" id="PF13274"/>
    </source>
</evidence>
<dbReference type="RefSeq" id="WP_071564150.1">
    <property type="nucleotide sequence ID" value="NZ_MIQH01000508.1"/>
</dbReference>
<dbReference type="Pfam" id="PF13274">
    <property type="entry name" value="SocA_Panacea"/>
    <property type="match status" value="1"/>
</dbReference>
<dbReference type="OrthoDB" id="9799173at2"/>
<accession>A0A1J5TVI7</accession>
<reference evidence="3" key="1">
    <citation type="submission" date="2016-09" db="EMBL/GenBank/DDBJ databases">
        <title>Genome Sequence of Bathymodiolus thermophilus sulfur-oxidizing gill endosymbiont.</title>
        <authorList>
            <person name="Ponnudurai R."/>
            <person name="Kleiner M."/>
            <person name="Sayavedra L."/>
            <person name="Thuermer A."/>
            <person name="Felbeck H."/>
            <person name="Schlueter R."/>
            <person name="Schweder T."/>
            <person name="Markert S."/>
        </authorList>
    </citation>
    <scope>NUCLEOTIDE SEQUENCE [LARGE SCALE GENOMIC DNA]</scope>
    <source>
        <strain evidence="3">BAT/CrabSpa'14</strain>
    </source>
</reference>
<evidence type="ECO:0000313" key="3">
    <source>
        <dbReference type="Proteomes" id="UP000182798"/>
    </source>
</evidence>
<name>A0A1J5TVI7_9GAMM</name>
<dbReference type="EMBL" id="MIQH01000508">
    <property type="protein sequence ID" value="OIR24840.1"/>
    <property type="molecule type" value="Genomic_DNA"/>
</dbReference>
<feature type="domain" description="Antitoxin SocA-like Panacea" evidence="1">
    <location>
        <begin position="28"/>
        <end position="122"/>
    </location>
</feature>
<comment type="caution">
    <text evidence="2">The sequence shown here is derived from an EMBL/GenBank/DDBJ whole genome shotgun (WGS) entry which is preliminary data.</text>
</comment>
<dbReference type="Proteomes" id="UP000182798">
    <property type="component" value="Unassembled WGS sequence"/>
</dbReference>
<evidence type="ECO:0000313" key="2">
    <source>
        <dbReference type="EMBL" id="OIR24840.1"/>
    </source>
</evidence>
<organism evidence="2 3">
    <name type="scientific">Bathymodiolus thermophilus thioautotrophic gill symbiont</name>
    <dbReference type="NCBI Taxonomy" id="2360"/>
    <lineage>
        <taxon>Bacteria</taxon>
        <taxon>Pseudomonadati</taxon>
        <taxon>Pseudomonadota</taxon>
        <taxon>Gammaproteobacteria</taxon>
        <taxon>sulfur-oxidizing symbionts</taxon>
    </lineage>
</organism>
<dbReference type="AlphaFoldDB" id="A0A1J5TVI7"/>
<dbReference type="InterPro" id="IPR025272">
    <property type="entry name" value="SocA_Panacea"/>
</dbReference>
<sequence>MVYSAITIANKFIDLAKDKGKYLTNMQLQKMVYIAHGYNLALRGTKLYYEDTRAWNFGPVVPELYEQLRQYGSNEVTKSIGSDNAEELDEDSLEIVKAVYENYKQYSGMQLSNLTHKENTPWSKSWKNNKYGVIPADDIYESYKDNHV</sequence>